<name>A0A7W7FJF4_9MICO</name>
<proteinExistence type="predicted"/>
<keyword evidence="3" id="KW-1185">Reference proteome</keyword>
<dbReference type="RefSeq" id="WP_184217287.1">
    <property type="nucleotide sequence ID" value="NZ_JACHMD010000001.1"/>
</dbReference>
<gene>
    <name evidence="2" type="ORF">BKA24_001812</name>
</gene>
<organism evidence="2 3">
    <name type="scientific">Microbacterium marinum</name>
    <dbReference type="NCBI Taxonomy" id="421115"/>
    <lineage>
        <taxon>Bacteria</taxon>
        <taxon>Bacillati</taxon>
        <taxon>Actinomycetota</taxon>
        <taxon>Actinomycetes</taxon>
        <taxon>Micrococcales</taxon>
        <taxon>Microbacteriaceae</taxon>
        <taxon>Microbacterium</taxon>
    </lineage>
</organism>
<feature type="compositionally biased region" description="Polar residues" evidence="1">
    <location>
        <begin position="41"/>
        <end position="57"/>
    </location>
</feature>
<evidence type="ECO:0000256" key="1">
    <source>
        <dbReference type="SAM" id="MobiDB-lite"/>
    </source>
</evidence>
<protein>
    <submittedName>
        <fullName evidence="2">Uncharacterized protein</fullName>
    </submittedName>
</protein>
<dbReference type="AlphaFoldDB" id="A0A7W7FJF4"/>
<sequence>MSPLKPISASLDWTAEIVEAIRPELRARINIISPGEPGKWNATTDSIEGNKPDTTLISDRPARFRRRSDFRSTDASDETRTSTQWRATIIREDGDPVFPDGAVIVITNPHRAVELAGVRALIKEATASSESPVLFIDFATVRA</sequence>
<evidence type="ECO:0000313" key="2">
    <source>
        <dbReference type="EMBL" id="MBB4667103.1"/>
    </source>
</evidence>
<comment type="caution">
    <text evidence="2">The sequence shown here is derived from an EMBL/GenBank/DDBJ whole genome shotgun (WGS) entry which is preliminary data.</text>
</comment>
<evidence type="ECO:0000313" key="3">
    <source>
        <dbReference type="Proteomes" id="UP000573729"/>
    </source>
</evidence>
<accession>A0A7W7FJF4</accession>
<dbReference type="EMBL" id="JACHMD010000001">
    <property type="protein sequence ID" value="MBB4667103.1"/>
    <property type="molecule type" value="Genomic_DNA"/>
</dbReference>
<dbReference type="Proteomes" id="UP000573729">
    <property type="component" value="Unassembled WGS sequence"/>
</dbReference>
<feature type="region of interest" description="Disordered" evidence="1">
    <location>
        <begin position="37"/>
        <end position="57"/>
    </location>
</feature>
<reference evidence="2 3" key="1">
    <citation type="submission" date="2020-08" db="EMBL/GenBank/DDBJ databases">
        <title>Sequencing the genomes of 1000 actinobacteria strains.</title>
        <authorList>
            <person name="Klenk H.-P."/>
        </authorList>
    </citation>
    <scope>NUCLEOTIDE SEQUENCE [LARGE SCALE GENOMIC DNA]</scope>
    <source>
        <strain evidence="2 3">DSM 24947</strain>
    </source>
</reference>